<dbReference type="Pfam" id="PF05594">
    <property type="entry name" value="Fil_haemagg"/>
    <property type="match status" value="6"/>
</dbReference>
<dbReference type="Proteomes" id="UP001320513">
    <property type="component" value="Unassembled WGS sequence"/>
</dbReference>
<dbReference type="NCBIfam" id="TIGR01731">
    <property type="entry name" value="fil_hemag_20aa"/>
    <property type="match status" value="17"/>
</dbReference>
<dbReference type="EMBL" id="LOHG01000018">
    <property type="protein sequence ID" value="MCI8212156.1"/>
    <property type="molecule type" value="Genomic_DNA"/>
</dbReference>
<protein>
    <recommendedName>
        <fullName evidence="1">Filamentous haemagglutinin FhaB/tRNA nuclease CdiA-like TPS domain-containing protein</fullName>
    </recommendedName>
</protein>
<dbReference type="InterPro" id="IPR010069">
    <property type="entry name" value="CdiA_FHA1_rpt"/>
</dbReference>
<dbReference type="InterPro" id="IPR008638">
    <property type="entry name" value="FhaB/CdiA-like_TPS"/>
</dbReference>
<evidence type="ECO:0000259" key="1">
    <source>
        <dbReference type="SMART" id="SM00912"/>
    </source>
</evidence>
<dbReference type="InterPro" id="IPR011050">
    <property type="entry name" value="Pectin_lyase_fold/virulence"/>
</dbReference>
<comment type="caution">
    <text evidence="2">The sequence shown here is derived from an EMBL/GenBank/DDBJ whole genome shotgun (WGS) entry which is preliminary data.</text>
</comment>
<dbReference type="Pfam" id="PF05860">
    <property type="entry name" value="TPS"/>
    <property type="match status" value="1"/>
</dbReference>
<reference evidence="2 3" key="1">
    <citation type="submission" date="2015-12" db="EMBL/GenBank/DDBJ databases">
        <title>Phylogenomics in the description of a new species in the Pseudomonas syringae group.</title>
        <authorList>
            <person name="Busquets A."/>
            <person name="Gomila M."/>
            <person name="Beiki F."/>
            <person name="Rahimian H."/>
            <person name="Mulet M."/>
            <person name="Sanchez D."/>
            <person name="Garcia-Valdes E."/>
            <person name="Lalucat J."/>
        </authorList>
    </citation>
    <scope>NUCLEOTIDE SEQUENCE [LARGE SCALE GENOMIC DNA]</scope>
    <source>
        <strain evidence="2 3">S25</strain>
    </source>
</reference>
<dbReference type="SMART" id="SM00912">
    <property type="entry name" value="Haemagg_act"/>
    <property type="match status" value="1"/>
</dbReference>
<gene>
    <name evidence="2" type="ORF">AUC61_21740</name>
</gene>
<name>A0ABS9ZNL0_9PSED</name>
<evidence type="ECO:0000313" key="2">
    <source>
        <dbReference type="EMBL" id="MCI8212156.1"/>
    </source>
</evidence>
<accession>A0ABS9ZNL0</accession>
<feature type="domain" description="Filamentous haemagglutinin FhaB/tRNA nuclease CdiA-like TPS" evidence="1">
    <location>
        <begin position="64"/>
        <end position="185"/>
    </location>
</feature>
<dbReference type="Gene3D" id="2.160.20.10">
    <property type="entry name" value="Single-stranded right-handed beta-helix, Pectin lyase-like"/>
    <property type="match status" value="1"/>
</dbReference>
<dbReference type="InterPro" id="IPR008619">
    <property type="entry name" value="Filamentous_hemagglutn_rpt"/>
</dbReference>
<dbReference type="InterPro" id="IPR012334">
    <property type="entry name" value="Pectin_lyas_fold"/>
</dbReference>
<proteinExistence type="predicted"/>
<sequence length="1466" mass="152298">MDVKQLAFLARQPSAALNSRERFWGMPKRGIALILVNAMFWQPLMVQAEGIAVSGGGTSLTAAGNGVPVINIATPNGNGLSHNTFDQYNVGSQGVILNNSTAQTQSTQLGGIIIGNSNLQGTAATTILNEVTGTNRTQLKGYTEVAGQAARVIVANPYGVTCNGCGFINTPQATLTTGKPVLDQGRLDHFQVDGGDISIEGAGLNASNIEQFDLITRSAKLNARLYAKKLNVVTGRNKVDANSLDATALADDGSVKPSLAIDSSALGGMYAGSIKLVGTEQGVGVKHDGEMAASSGDVSIDANGKLTMTTTAASGAVTVKAQSLEANDALYAGTDLSITTDDDLFNQKSIAAGGKVMLATKGQLTNLGAIEAGVNTDNTRNTKGDVQIDAKNLTNSGQVIATRDLQVTVEQALDNRNGKLIGGQVTTTATRIDNRKGLIGGSLGTASVTASEHLDNTEGTVQAETALVVTGGEVVNQNGTLLGKTVTITGSSLDNSQKGSIIADSGALQVTVTQAVNNLEGRLQSTVGDTTLTVGSLDNQLGIIVGEKVAVTATFGGLDNRGGQVLGTRLDVDVKNLIDNRDAGQLVGGSDGLKLTAQQVQNQQGTILAGGSHAQLDLGQGRLDNQAGSISASSISLTAGDADNSAGTLTSLDGNLQLTVDRLINQGGLIEASQKLLLDGQTLDNSAGGRMLAHLGDLSRIALQGDLDNRNGRIAIGSQAFSLQANTLFNSGGQIEHAATGQFSLRSASLQGAQGQMVGLGAGDWNVTNVDGTGLWHVNGALDLTGLQSITLQAGDRIASATSLSLEAANLTNAGELLSDGNLTLKLTGDLINQGLISTLQTLNIQAANLTQDGGRIASAGDAGLTITGTLDNLGRLTSSANLTATADRIVNRGTLGAQQLLKLTAVKDIDNQQDSLIFAGADMTLRADSLFNKYADIYSAGNFSFAAADGTRASLLSNLSASIESAGDIDIKTKELDNSKADFEVTQAAGSRSIVINCTDCSGGTHSGYYIVQTVYQGKVLKDSPASRLLANRDLLLDAVTVTNGQSLLAANRNATVTATNFTNRGFTLDNRIENVNYHLDGVSKSAYRETEAATNEWNAYYANAPIANQAAIPTAVTKYGIESTNSTLLPGNGATYTGTVQAGGTLKLNISNTLVNGSLTDQGNAQLIGATLDSSTFGPGGREVILGTPVGSPGPLKDVKRVETTAADGSVHVSFVPVDFTGAPFVSVDPTALSSFRLPQGDYGLFTQSRNPAGQYLIESNPSLTDTDQFMSSDYLLKILGYDPTAADRRLGDGRYESRLIADAVRAQTGQRFLADSISSDYEQFQYLMDNAVASKDALNLNFGVGLTSEQVAALTHDIVWMEERVVEGETVLTPVLYLAKVDSRNLRGGSLVQGRNIEMITGGDLKNVGTLRASEDMTVLSGGSIYQGGLTQANNNLTMLATNSIRNEESGVRPLLFMYSLVV</sequence>
<keyword evidence="3" id="KW-1185">Reference proteome</keyword>
<evidence type="ECO:0000313" key="3">
    <source>
        <dbReference type="Proteomes" id="UP001320513"/>
    </source>
</evidence>
<dbReference type="RefSeq" id="WP_243248249.1">
    <property type="nucleotide sequence ID" value="NZ_LOHG01000018.1"/>
</dbReference>
<dbReference type="SUPFAM" id="SSF51126">
    <property type="entry name" value="Pectin lyase-like"/>
    <property type="match status" value="1"/>
</dbReference>
<organism evidence="2 3">
    <name type="scientific">Pseudomonas maioricensis</name>
    <dbReference type="NCBI Taxonomy" id="1766623"/>
    <lineage>
        <taxon>Bacteria</taxon>
        <taxon>Pseudomonadati</taxon>
        <taxon>Pseudomonadota</taxon>
        <taxon>Gammaproteobacteria</taxon>
        <taxon>Pseudomonadales</taxon>
        <taxon>Pseudomonadaceae</taxon>
        <taxon>Pseudomonas</taxon>
    </lineage>
</organism>
<dbReference type="NCBIfam" id="TIGR01901">
    <property type="entry name" value="adhes_NPXG"/>
    <property type="match status" value="1"/>
</dbReference>